<feature type="transmembrane region" description="Helical" evidence="1">
    <location>
        <begin position="28"/>
        <end position="56"/>
    </location>
</feature>
<dbReference type="EMBL" id="JBHSJB010000005">
    <property type="protein sequence ID" value="MFC5053111.1"/>
    <property type="molecule type" value="Genomic_DNA"/>
</dbReference>
<proteinExistence type="predicted"/>
<protein>
    <recommendedName>
        <fullName evidence="4">Tetratricopeptide repeat protein</fullName>
    </recommendedName>
</protein>
<keyword evidence="3" id="KW-1185">Reference proteome</keyword>
<reference evidence="3" key="1">
    <citation type="journal article" date="2019" name="Int. J. Syst. Evol. Microbiol.">
        <title>The Global Catalogue of Microorganisms (GCM) 10K type strain sequencing project: providing services to taxonomists for standard genome sequencing and annotation.</title>
        <authorList>
            <consortium name="The Broad Institute Genomics Platform"/>
            <consortium name="The Broad Institute Genome Sequencing Center for Infectious Disease"/>
            <person name="Wu L."/>
            <person name="Ma J."/>
        </authorList>
    </citation>
    <scope>NUCLEOTIDE SEQUENCE [LARGE SCALE GENOMIC DNA]</scope>
    <source>
        <strain evidence="3">KCTC 12848</strain>
    </source>
</reference>
<comment type="caution">
    <text evidence="2">The sequence shown here is derived from an EMBL/GenBank/DDBJ whole genome shotgun (WGS) entry which is preliminary data.</text>
</comment>
<evidence type="ECO:0000313" key="2">
    <source>
        <dbReference type="EMBL" id="MFC5053111.1"/>
    </source>
</evidence>
<dbReference type="Proteomes" id="UP001595833">
    <property type="component" value="Unassembled WGS sequence"/>
</dbReference>
<sequence>MLAGVVLVVLAVWRPSVAAAGGAAVGWWAVLAAVQVGLLVGALVAGVRVSLVVIGVGGEVRTWTRPGRRVVLRNVPLLMSVGVTSVRGPVRVRLWCTALVASVVLVAVAGAAWWAWGSDFWRGFAVAGTAVAVNALWPRRGPGTTSVGWFLFSLPRLSGRPLEEYEATPLLNQVTDAIAVGDLDRAEALTDELVGRYPALLVSTGARVAVLSLRTRYLEALQVVSGLAGRADLGPRDMAFVMAQLAGSTVNALEVGLVPLEVGAPAVRNSLDGAVKLGYPRYRCAGALARLALLEDDHATAFTLANQARQTSEDGLDRADALATMARAQMASGDNAAARATLVEAERLAGWLPRVAETSARLNIA</sequence>
<keyword evidence="1" id="KW-1133">Transmembrane helix</keyword>
<gene>
    <name evidence="2" type="ORF">ACFPFM_04985</name>
</gene>
<organism evidence="2 3">
    <name type="scientific">Saccharothrix xinjiangensis</name>
    <dbReference type="NCBI Taxonomy" id="204798"/>
    <lineage>
        <taxon>Bacteria</taxon>
        <taxon>Bacillati</taxon>
        <taxon>Actinomycetota</taxon>
        <taxon>Actinomycetes</taxon>
        <taxon>Pseudonocardiales</taxon>
        <taxon>Pseudonocardiaceae</taxon>
        <taxon>Saccharothrix</taxon>
    </lineage>
</organism>
<accession>A0ABV9XXF8</accession>
<name>A0ABV9XXF8_9PSEU</name>
<evidence type="ECO:0000313" key="3">
    <source>
        <dbReference type="Proteomes" id="UP001595833"/>
    </source>
</evidence>
<dbReference type="RefSeq" id="WP_344035353.1">
    <property type="nucleotide sequence ID" value="NZ_BAAAKE010000002.1"/>
</dbReference>
<feature type="transmembrane region" description="Helical" evidence="1">
    <location>
        <begin position="94"/>
        <end position="114"/>
    </location>
</feature>
<evidence type="ECO:0008006" key="4">
    <source>
        <dbReference type="Google" id="ProtNLM"/>
    </source>
</evidence>
<keyword evidence="1" id="KW-0812">Transmembrane</keyword>
<evidence type="ECO:0000256" key="1">
    <source>
        <dbReference type="SAM" id="Phobius"/>
    </source>
</evidence>
<keyword evidence="1" id="KW-0472">Membrane</keyword>